<keyword evidence="6 8" id="KW-0472">Membrane</keyword>
<proteinExistence type="inferred from homology"/>
<evidence type="ECO:0000256" key="4">
    <source>
        <dbReference type="ARBA" id="ARBA00022692"/>
    </source>
</evidence>
<dbReference type="InterPro" id="IPR005017">
    <property type="entry name" value="OMPP1/FadL/TodX"/>
</dbReference>
<evidence type="ECO:0000256" key="3">
    <source>
        <dbReference type="ARBA" id="ARBA00022452"/>
    </source>
</evidence>
<keyword evidence="5" id="KW-0732">Signal</keyword>
<name>A0ABM8RIJ6_9BACT</name>
<comment type="caution">
    <text evidence="9">The sequence shown here is derived from an EMBL/GenBank/DDBJ whole genome shotgun (WGS) entry which is preliminary data.</text>
</comment>
<evidence type="ECO:0000313" key="9">
    <source>
        <dbReference type="EMBL" id="CAE6754759.1"/>
    </source>
</evidence>
<protein>
    <submittedName>
        <fullName evidence="9">Long-chain fatty acid transporter</fullName>
    </submittedName>
</protein>
<evidence type="ECO:0000256" key="5">
    <source>
        <dbReference type="ARBA" id="ARBA00022729"/>
    </source>
</evidence>
<dbReference type="Proteomes" id="UP000675880">
    <property type="component" value="Unassembled WGS sequence"/>
</dbReference>
<keyword evidence="8" id="KW-1133">Transmembrane helix</keyword>
<keyword evidence="10" id="KW-1185">Reference proteome</keyword>
<dbReference type="Pfam" id="PF03349">
    <property type="entry name" value="Toluene_X"/>
    <property type="match status" value="1"/>
</dbReference>
<dbReference type="Gene3D" id="2.40.160.60">
    <property type="entry name" value="Outer membrane protein transport protein (OMPP1/FadL/TodX)"/>
    <property type="match status" value="1"/>
</dbReference>
<keyword evidence="3" id="KW-1134">Transmembrane beta strand</keyword>
<keyword evidence="7" id="KW-0998">Cell outer membrane</keyword>
<comment type="similarity">
    <text evidence="2">Belongs to the OmpP1/FadL family.</text>
</comment>
<dbReference type="PANTHER" id="PTHR35093:SF8">
    <property type="entry name" value="OUTER MEMBRANE PROTEIN NMB0088-RELATED"/>
    <property type="match status" value="1"/>
</dbReference>
<feature type="transmembrane region" description="Helical" evidence="8">
    <location>
        <begin position="42"/>
        <end position="61"/>
    </location>
</feature>
<sequence>MKTRLSPIKDAISVSPTIDLCAAKLPRPGNCRRTPASTCRRLGTGLMILACGVVVAGLTAFPASVSAGSFRIYDHSASATGQASAFTAQADDASAGYYNPAGMTQLRGVQLSAGTTLIAGGFSFQNAAGTQANGDLRGSVAVPPPSNIYITANLKDLGIGSSDSTAVGLAVFSPFGTLTRWSDSSPFSTATTKAAFELIDIRPSIAFRPIPDLAIGLGADIYTFSGAFGEGQVERQFRWPGGLGIPAGTGMELNGRDTAAGFNASLLYTPLRNEDGRPLVNIGLIYRSQATLHLDGQLLAGGTRVADARTTFVVPQVLTAGIALWPVRDKEREWKLELDVDYTGWKSVRNLDAHLSNGLTVATPANWNSGYTVMIGTEHKWLNPAPLPDWDVALRAGYWHSQKAIPDQTFNPAIPDGDNHAVSTGIGFMCREHGRFLGVIPCGGSDKALSPKGLGVDLAYQAILYEHRTVAGNVNPTVNGTYRTTLHVGSINLRVNF</sequence>
<gene>
    <name evidence="9" type="ORF">NSPZN2_30347</name>
</gene>
<evidence type="ECO:0000256" key="7">
    <source>
        <dbReference type="ARBA" id="ARBA00023237"/>
    </source>
</evidence>
<evidence type="ECO:0000256" key="8">
    <source>
        <dbReference type="SAM" id="Phobius"/>
    </source>
</evidence>
<dbReference type="SUPFAM" id="SSF56935">
    <property type="entry name" value="Porins"/>
    <property type="match status" value="1"/>
</dbReference>
<comment type="subcellular location">
    <subcellularLocation>
        <location evidence="1">Cell outer membrane</location>
        <topology evidence="1">Multi-pass membrane protein</topology>
    </subcellularLocation>
</comment>
<evidence type="ECO:0000256" key="6">
    <source>
        <dbReference type="ARBA" id="ARBA00023136"/>
    </source>
</evidence>
<accession>A0ABM8RIJ6</accession>
<evidence type="ECO:0000313" key="10">
    <source>
        <dbReference type="Proteomes" id="UP000675880"/>
    </source>
</evidence>
<keyword evidence="4 8" id="KW-0812">Transmembrane</keyword>
<evidence type="ECO:0000256" key="1">
    <source>
        <dbReference type="ARBA" id="ARBA00004571"/>
    </source>
</evidence>
<dbReference type="EMBL" id="CAJNBJ010000016">
    <property type="protein sequence ID" value="CAE6754759.1"/>
    <property type="molecule type" value="Genomic_DNA"/>
</dbReference>
<evidence type="ECO:0000256" key="2">
    <source>
        <dbReference type="ARBA" id="ARBA00008163"/>
    </source>
</evidence>
<organism evidence="9 10">
    <name type="scientific">Nitrospira defluvii</name>
    <dbReference type="NCBI Taxonomy" id="330214"/>
    <lineage>
        <taxon>Bacteria</taxon>
        <taxon>Pseudomonadati</taxon>
        <taxon>Nitrospirota</taxon>
        <taxon>Nitrospiria</taxon>
        <taxon>Nitrospirales</taxon>
        <taxon>Nitrospiraceae</taxon>
        <taxon>Nitrospira</taxon>
    </lineage>
</organism>
<dbReference type="PANTHER" id="PTHR35093">
    <property type="entry name" value="OUTER MEMBRANE PROTEIN NMB0088-RELATED"/>
    <property type="match status" value="1"/>
</dbReference>
<reference evidence="9 10" key="1">
    <citation type="submission" date="2021-02" db="EMBL/GenBank/DDBJ databases">
        <authorList>
            <person name="Han P."/>
        </authorList>
    </citation>
    <scope>NUCLEOTIDE SEQUENCE [LARGE SCALE GENOMIC DNA]</scope>
    <source>
        <strain evidence="9">Candidatus Nitrospira sp. ZN2</strain>
    </source>
</reference>